<evidence type="ECO:0000256" key="1">
    <source>
        <dbReference type="ARBA" id="ARBA00008857"/>
    </source>
</evidence>
<name>A0A6H9YS99_9ACTN</name>
<accession>A0A6H9YS99</accession>
<comment type="caution">
    <text evidence="8">The sequence shown here is derived from an EMBL/GenBank/DDBJ whole genome shotgun (WGS) entry which is preliminary data.</text>
</comment>
<reference evidence="8 9" key="1">
    <citation type="submission" date="2019-09" db="EMBL/GenBank/DDBJ databases">
        <title>Actinomadura physcomitrii sp. nov., a novel actinomycete isolated from moss [Physcomitrium sphaericum (Ludw) Fuernr].</title>
        <authorList>
            <person name="Zhuang X."/>
            <person name="Liu C."/>
        </authorList>
    </citation>
    <scope>NUCLEOTIDE SEQUENCE [LARGE SCALE GENOMIC DNA]</scope>
    <source>
        <strain evidence="8 9">HMC1</strain>
    </source>
</reference>
<evidence type="ECO:0000256" key="3">
    <source>
        <dbReference type="ARBA" id="ARBA00023125"/>
    </source>
</evidence>
<dbReference type="PANTHER" id="PTHR30349:SF41">
    <property type="entry name" value="INTEGRASE_RECOMBINASE PROTEIN MJ0367-RELATED"/>
    <property type="match status" value="1"/>
</dbReference>
<dbReference type="InterPro" id="IPR011010">
    <property type="entry name" value="DNA_brk_join_enz"/>
</dbReference>
<dbReference type="PANTHER" id="PTHR30349">
    <property type="entry name" value="PHAGE INTEGRASE-RELATED"/>
    <property type="match status" value="1"/>
</dbReference>
<gene>
    <name evidence="8" type="ORF">F8566_08955</name>
</gene>
<dbReference type="InterPro" id="IPR044068">
    <property type="entry name" value="CB"/>
</dbReference>
<dbReference type="InterPro" id="IPR013762">
    <property type="entry name" value="Integrase-like_cat_sf"/>
</dbReference>
<dbReference type="InterPro" id="IPR004107">
    <property type="entry name" value="Integrase_SAM-like_N"/>
</dbReference>
<dbReference type="GO" id="GO:0015074">
    <property type="term" value="P:DNA integration"/>
    <property type="evidence" value="ECO:0007669"/>
    <property type="project" value="UniProtKB-KW"/>
</dbReference>
<dbReference type="PROSITE" id="PS51900">
    <property type="entry name" value="CB"/>
    <property type="match status" value="1"/>
</dbReference>
<dbReference type="Gene3D" id="1.10.150.130">
    <property type="match status" value="1"/>
</dbReference>
<dbReference type="InterPro" id="IPR002104">
    <property type="entry name" value="Integrase_catalytic"/>
</dbReference>
<dbReference type="InterPro" id="IPR050090">
    <property type="entry name" value="Tyrosine_recombinase_XerCD"/>
</dbReference>
<protein>
    <submittedName>
        <fullName evidence="8">Site-specific integrase</fullName>
    </submittedName>
</protein>
<dbReference type="GO" id="GO:0003677">
    <property type="term" value="F:DNA binding"/>
    <property type="evidence" value="ECO:0007669"/>
    <property type="project" value="UniProtKB-UniRule"/>
</dbReference>
<evidence type="ECO:0000259" key="7">
    <source>
        <dbReference type="PROSITE" id="PS51900"/>
    </source>
</evidence>
<evidence type="ECO:0000256" key="4">
    <source>
        <dbReference type="ARBA" id="ARBA00023172"/>
    </source>
</evidence>
<dbReference type="Pfam" id="PF14659">
    <property type="entry name" value="Phage_int_SAM_3"/>
    <property type="match status" value="1"/>
</dbReference>
<dbReference type="SUPFAM" id="SSF56349">
    <property type="entry name" value="DNA breaking-rejoining enzymes"/>
    <property type="match status" value="1"/>
</dbReference>
<keyword evidence="3 5" id="KW-0238">DNA-binding</keyword>
<keyword evidence="2" id="KW-0229">DNA integration</keyword>
<dbReference type="Proteomes" id="UP000468735">
    <property type="component" value="Unassembled WGS sequence"/>
</dbReference>
<keyword evidence="4" id="KW-0233">DNA recombination</keyword>
<dbReference type="Pfam" id="PF00589">
    <property type="entry name" value="Phage_integrase"/>
    <property type="match status" value="1"/>
</dbReference>
<dbReference type="InterPro" id="IPR010998">
    <property type="entry name" value="Integrase_recombinase_N"/>
</dbReference>
<dbReference type="CDD" id="cd01189">
    <property type="entry name" value="INT_ICEBs1_C_like"/>
    <property type="match status" value="1"/>
</dbReference>
<dbReference type="EMBL" id="WBMT01000003">
    <property type="protein sequence ID" value="KAB2351052.1"/>
    <property type="molecule type" value="Genomic_DNA"/>
</dbReference>
<feature type="domain" description="Tyr recombinase" evidence="6">
    <location>
        <begin position="206"/>
        <end position="416"/>
    </location>
</feature>
<organism evidence="8 9">
    <name type="scientific">Actinomadura rudentiformis</name>
    <dbReference type="NCBI Taxonomy" id="359158"/>
    <lineage>
        <taxon>Bacteria</taxon>
        <taxon>Bacillati</taxon>
        <taxon>Actinomycetota</taxon>
        <taxon>Actinomycetes</taxon>
        <taxon>Streptosporangiales</taxon>
        <taxon>Thermomonosporaceae</taxon>
        <taxon>Actinomadura</taxon>
    </lineage>
</organism>
<evidence type="ECO:0000259" key="6">
    <source>
        <dbReference type="PROSITE" id="PS51898"/>
    </source>
</evidence>
<dbReference type="OrthoDB" id="3175606at2"/>
<evidence type="ECO:0000256" key="5">
    <source>
        <dbReference type="PROSITE-ProRule" id="PRU01248"/>
    </source>
</evidence>
<dbReference type="AlphaFoldDB" id="A0A6H9YS99"/>
<feature type="domain" description="Core-binding (CB)" evidence="7">
    <location>
        <begin position="103"/>
        <end position="184"/>
    </location>
</feature>
<keyword evidence="9" id="KW-1185">Reference proteome</keyword>
<dbReference type="Gene3D" id="1.10.443.10">
    <property type="entry name" value="Intergrase catalytic core"/>
    <property type="match status" value="1"/>
</dbReference>
<evidence type="ECO:0000313" key="8">
    <source>
        <dbReference type="EMBL" id="KAB2351052.1"/>
    </source>
</evidence>
<evidence type="ECO:0000313" key="9">
    <source>
        <dbReference type="Proteomes" id="UP000468735"/>
    </source>
</evidence>
<sequence>MALPRCGSVIARVARWDVSHRARSRTSPPRRGGGHLTKIIIGDFEGSIYPEGSGYTGALELGFGLDGKRKRLKRKGRTQEKVKDKLKDALEDLESGIRSPENYTVAHAVEDWLTRGLKNRDPDTVTTNRILAQKHVIPKIGKLKLKDLRADHVDEWLDGLTEQLATRSLQGVHAILKRSIKQAQARDMVMRNVAMLVTTPQGRVGRPSKALTFDQANAVLEKAQSSRLHAYVVVSLMTGIRTEEARALQWDHVVAWVDDEDEWKPVTDVGFDHKRFAVHVWRSVRAHGDTKTRKSRRTLELPQPAVDALREHHKRQAAQKLKAGKAWKANGLVFCSPVGTPLDAANVRRAFRLITKKAEIGEDWTPRELRHSFVSIMSDNGVPLENIADLCGHSSTATTEEVYRHQLKPVITKGAETINNVFVVEAARKTLKKSVQVA</sequence>
<proteinExistence type="inferred from homology"/>
<dbReference type="GO" id="GO:0006310">
    <property type="term" value="P:DNA recombination"/>
    <property type="evidence" value="ECO:0007669"/>
    <property type="project" value="UniProtKB-KW"/>
</dbReference>
<dbReference type="PROSITE" id="PS51898">
    <property type="entry name" value="TYR_RECOMBINASE"/>
    <property type="match status" value="1"/>
</dbReference>
<evidence type="ECO:0000256" key="2">
    <source>
        <dbReference type="ARBA" id="ARBA00022908"/>
    </source>
</evidence>
<comment type="similarity">
    <text evidence="1">Belongs to the 'phage' integrase family.</text>
</comment>